<feature type="domain" description="NodB homology" evidence="2">
    <location>
        <begin position="114"/>
        <end position="297"/>
    </location>
</feature>
<evidence type="ECO:0000259" key="2">
    <source>
        <dbReference type="PROSITE" id="PS51677"/>
    </source>
</evidence>
<dbReference type="PANTHER" id="PTHR10587">
    <property type="entry name" value="GLYCOSYL TRANSFERASE-RELATED"/>
    <property type="match status" value="1"/>
</dbReference>
<dbReference type="InterPro" id="IPR050248">
    <property type="entry name" value="Polysacc_deacetylase_ArnD"/>
</dbReference>
<evidence type="ECO:0000313" key="4">
    <source>
        <dbReference type="Proteomes" id="UP000243688"/>
    </source>
</evidence>
<organism evidence="3 4">
    <name type="scientific">Candidatus Reconcilbacillus cellulovorans</name>
    <dbReference type="NCBI Taxonomy" id="1906605"/>
    <lineage>
        <taxon>Bacteria</taxon>
        <taxon>Bacillati</taxon>
        <taxon>Bacillota</taxon>
        <taxon>Bacilli</taxon>
        <taxon>Bacillales</taxon>
        <taxon>Paenibacillaceae</taxon>
        <taxon>Candidatus Reconcilbacillus</taxon>
    </lineage>
</organism>
<dbReference type="CDD" id="cd10917">
    <property type="entry name" value="CE4_NodB_like_6s_7s"/>
    <property type="match status" value="1"/>
</dbReference>
<keyword evidence="1" id="KW-0732">Signal</keyword>
<reference evidence="3 4" key="1">
    <citation type="submission" date="2016-12" db="EMBL/GenBank/DDBJ databases">
        <title>Candidatus Reconcilibacillus cellulovorans genome.</title>
        <authorList>
            <person name="Kolinko S."/>
            <person name="Wu Y.-W."/>
            <person name="Tachea F."/>
            <person name="Denzel E."/>
            <person name="Hiras J."/>
            <person name="Baecker N."/>
            <person name="Chan L.J."/>
            <person name="Eichorst S.A."/>
            <person name="Frey D."/>
            <person name="Adams P.D."/>
            <person name="Pray T."/>
            <person name="Tanjore D."/>
            <person name="Petzold C.J."/>
            <person name="Gladden J.M."/>
            <person name="Simmons B.A."/>
            <person name="Singer S.W."/>
        </authorList>
    </citation>
    <scope>NUCLEOTIDE SEQUENCE [LARGE SCALE GENOMIC DNA]</scope>
    <source>
        <strain evidence="3">JTherm</strain>
    </source>
</reference>
<dbReference type="Pfam" id="PF01522">
    <property type="entry name" value="Polysacc_deac_1"/>
    <property type="match status" value="1"/>
</dbReference>
<evidence type="ECO:0000256" key="1">
    <source>
        <dbReference type="SAM" id="SignalP"/>
    </source>
</evidence>
<sequence length="309" mass="34061">MRLQAGIAAVAVFFTSAVVPAACRTSQRAMPPAAVPQPNAGTADFSVAEADPANLKLTPDGDAAVAEWDRLSAKGADAVDSPVASPDASRPVANHLLQRKYPNILTLHGPTDKRQVALTFDDGPDRRFTPKILDILHRYRVPATFFVLGSRAKALPDAMRRIAAEGHAVGNHSYWHPKLFREPIGRLHWEATQTDEVIRQTVGYRPKMFRAPYGALTEDMVRELARLNYRVVGWSADSQDWRQIPADQVVRNVMRDVRPGAIILFHSGGHWTEDLSGGVQALERLIPALRAQGYEFVTVPRMLGIPVAR</sequence>
<feature type="signal peptide" evidence="1">
    <location>
        <begin position="1"/>
        <end position="21"/>
    </location>
</feature>
<proteinExistence type="predicted"/>
<dbReference type="EMBL" id="MOXJ01000001">
    <property type="protein sequence ID" value="PDO11647.1"/>
    <property type="molecule type" value="Genomic_DNA"/>
</dbReference>
<accession>A0A2A6E4F9</accession>
<evidence type="ECO:0000313" key="3">
    <source>
        <dbReference type="EMBL" id="PDO11647.1"/>
    </source>
</evidence>
<dbReference type="GO" id="GO:0016810">
    <property type="term" value="F:hydrolase activity, acting on carbon-nitrogen (but not peptide) bonds"/>
    <property type="evidence" value="ECO:0007669"/>
    <property type="project" value="InterPro"/>
</dbReference>
<dbReference type="AlphaFoldDB" id="A0A2A6E4F9"/>
<protein>
    <recommendedName>
        <fullName evidence="2">NodB homology domain-containing protein</fullName>
    </recommendedName>
</protein>
<dbReference type="Proteomes" id="UP000243688">
    <property type="component" value="Unassembled WGS sequence"/>
</dbReference>
<dbReference type="PROSITE" id="PS51677">
    <property type="entry name" value="NODB"/>
    <property type="match status" value="1"/>
</dbReference>
<dbReference type="Gene3D" id="3.20.20.370">
    <property type="entry name" value="Glycoside hydrolase/deacetylase"/>
    <property type="match status" value="1"/>
</dbReference>
<feature type="chain" id="PRO_5013264039" description="NodB homology domain-containing protein" evidence="1">
    <location>
        <begin position="22"/>
        <end position="309"/>
    </location>
</feature>
<dbReference type="PANTHER" id="PTHR10587:SF125">
    <property type="entry name" value="POLYSACCHARIDE DEACETYLASE YHEN-RELATED"/>
    <property type="match status" value="1"/>
</dbReference>
<comment type="caution">
    <text evidence="3">The sequence shown here is derived from an EMBL/GenBank/DDBJ whole genome shotgun (WGS) entry which is preliminary data.</text>
</comment>
<name>A0A2A6E4F9_9BACL</name>
<gene>
    <name evidence="3" type="ORF">BLM47_00545</name>
</gene>
<dbReference type="SUPFAM" id="SSF88713">
    <property type="entry name" value="Glycoside hydrolase/deacetylase"/>
    <property type="match status" value="1"/>
</dbReference>
<dbReference type="GO" id="GO:0005975">
    <property type="term" value="P:carbohydrate metabolic process"/>
    <property type="evidence" value="ECO:0007669"/>
    <property type="project" value="InterPro"/>
</dbReference>
<dbReference type="InterPro" id="IPR002509">
    <property type="entry name" value="NODB_dom"/>
</dbReference>
<dbReference type="InterPro" id="IPR011330">
    <property type="entry name" value="Glyco_hydro/deAcase_b/a-brl"/>
</dbReference>